<evidence type="ECO:0000313" key="5">
    <source>
        <dbReference type="Proteomes" id="UP000327044"/>
    </source>
</evidence>
<dbReference type="Proteomes" id="UP000327044">
    <property type="component" value="Unassembled WGS sequence"/>
</dbReference>
<comment type="caution">
    <text evidence="4">The sequence shown here is derived from an EMBL/GenBank/DDBJ whole genome shotgun (WGS) entry which is preliminary data.</text>
</comment>
<feature type="domain" description="DDE-1" evidence="2">
    <location>
        <begin position="216"/>
        <end position="377"/>
    </location>
</feature>
<dbReference type="InterPro" id="IPR050863">
    <property type="entry name" value="CenT-Element_Derived"/>
</dbReference>
<accession>A0A5N4AEH5</accession>
<dbReference type="InterPro" id="IPR009057">
    <property type="entry name" value="Homeodomain-like_sf"/>
</dbReference>
<organism evidence="4 5">
    <name type="scientific">Photinus pyralis</name>
    <name type="common">Common eastern firefly</name>
    <name type="synonym">Lampyris pyralis</name>
    <dbReference type="NCBI Taxonomy" id="7054"/>
    <lineage>
        <taxon>Eukaryota</taxon>
        <taxon>Metazoa</taxon>
        <taxon>Ecdysozoa</taxon>
        <taxon>Arthropoda</taxon>
        <taxon>Hexapoda</taxon>
        <taxon>Insecta</taxon>
        <taxon>Pterygota</taxon>
        <taxon>Neoptera</taxon>
        <taxon>Endopterygota</taxon>
        <taxon>Coleoptera</taxon>
        <taxon>Polyphaga</taxon>
        <taxon>Elateriformia</taxon>
        <taxon>Elateroidea</taxon>
        <taxon>Lampyridae</taxon>
        <taxon>Lampyrinae</taxon>
        <taxon>Photinus</taxon>
    </lineage>
</organism>
<dbReference type="Gene3D" id="1.10.10.60">
    <property type="entry name" value="Homeodomain-like"/>
    <property type="match status" value="1"/>
</dbReference>
<dbReference type="Gene3D" id="3.30.420.10">
    <property type="entry name" value="Ribonuclease H-like superfamily/Ribonuclease H"/>
    <property type="match status" value="1"/>
</dbReference>
<comment type="subcellular location">
    <subcellularLocation>
        <location evidence="1">Nucleus</location>
    </subcellularLocation>
</comment>
<evidence type="ECO:0000313" key="4">
    <source>
        <dbReference type="EMBL" id="KAB0795730.1"/>
    </source>
</evidence>
<reference evidence="4 5" key="1">
    <citation type="journal article" date="2018" name="Elife">
        <title>Firefly genomes illuminate parallel origins of bioluminescence in beetles.</title>
        <authorList>
            <person name="Fallon T.R."/>
            <person name="Lower S.E."/>
            <person name="Chang C.H."/>
            <person name="Bessho-Uehara M."/>
            <person name="Martin G.J."/>
            <person name="Bewick A.J."/>
            <person name="Behringer M."/>
            <person name="Debat H.J."/>
            <person name="Wong I."/>
            <person name="Day J.C."/>
            <person name="Suvorov A."/>
            <person name="Silva C.J."/>
            <person name="Stanger-Hall K.F."/>
            <person name="Hall D.W."/>
            <person name="Schmitz R.J."/>
            <person name="Nelson D.R."/>
            <person name="Lewis S.M."/>
            <person name="Shigenobu S."/>
            <person name="Bybee S.M."/>
            <person name="Larracuente A.M."/>
            <person name="Oba Y."/>
            <person name="Weng J.K."/>
        </authorList>
    </citation>
    <scope>NUCLEOTIDE SEQUENCE [LARGE SCALE GENOMIC DNA]</scope>
    <source>
        <strain evidence="4">1611_PpyrPB1</strain>
        <tissue evidence="4">Whole body</tissue>
    </source>
</reference>
<dbReference type="GO" id="GO:0003677">
    <property type="term" value="F:DNA binding"/>
    <property type="evidence" value="ECO:0007669"/>
    <property type="project" value="InterPro"/>
</dbReference>
<dbReference type="InterPro" id="IPR036397">
    <property type="entry name" value="RNaseH_sf"/>
</dbReference>
<keyword evidence="5" id="KW-1185">Reference proteome</keyword>
<dbReference type="PANTHER" id="PTHR19303">
    <property type="entry name" value="TRANSPOSON"/>
    <property type="match status" value="1"/>
</dbReference>
<dbReference type="SUPFAM" id="SSF46689">
    <property type="entry name" value="Homeodomain-like"/>
    <property type="match status" value="1"/>
</dbReference>
<dbReference type="InterPro" id="IPR007889">
    <property type="entry name" value="HTH_Psq"/>
</dbReference>
<dbReference type="InterPro" id="IPR004875">
    <property type="entry name" value="DDE_SF_endonuclease_dom"/>
</dbReference>
<dbReference type="InParanoid" id="A0A5N4AEH5"/>
<proteinExistence type="predicted"/>
<evidence type="ECO:0000256" key="1">
    <source>
        <dbReference type="ARBA" id="ARBA00004123"/>
    </source>
</evidence>
<dbReference type="EMBL" id="VVIM01000007">
    <property type="protein sequence ID" value="KAB0795730.1"/>
    <property type="molecule type" value="Genomic_DNA"/>
</dbReference>
<dbReference type="AlphaFoldDB" id="A0A5N4AEH5"/>
<name>A0A5N4AEH5_PHOPY</name>
<dbReference type="PANTHER" id="PTHR19303:SF74">
    <property type="entry name" value="POGO TRANSPOSABLE ELEMENT WITH KRAB DOMAIN"/>
    <property type="match status" value="1"/>
</dbReference>
<feature type="domain" description="HTH psq-type" evidence="3">
    <location>
        <begin position="18"/>
        <end position="60"/>
    </location>
</feature>
<dbReference type="Pfam" id="PF05225">
    <property type="entry name" value="HTH_psq"/>
    <property type="match status" value="1"/>
</dbReference>
<gene>
    <name evidence="4" type="ORF">PPYR_09791</name>
</gene>
<evidence type="ECO:0000259" key="2">
    <source>
        <dbReference type="Pfam" id="PF03184"/>
    </source>
</evidence>
<dbReference type="GO" id="GO:0005634">
    <property type="term" value="C:nucleus"/>
    <property type="evidence" value="ECO:0007669"/>
    <property type="project" value="UniProtKB-SubCell"/>
</dbReference>
<evidence type="ECO:0000259" key="3">
    <source>
        <dbReference type="Pfam" id="PF05225"/>
    </source>
</evidence>
<sequence length="505" mass="57040">MVRYYKKKGTKDPKYLFENLELAIRECQAGHMTIYKASTTYNIPYSTIYSRVKNLRGAKKNCKGRLTALTSKQEDELAAGLTTLEKWGFGLSKKEVLEQVAFFVKECKLKTPFKDGIPGDDWFAGFKKRHNLSIKVPQSVEYARKKATDPFIIYNYFRILKETLEELDLENKPAQIWNLDESSFSIDPSKTKVVGKRGKPCSRVTSTPGRENTTVCFLASAAGEKAPPLIIFKGVNIWDQWQAPDNVFPGMSYAASKKGWMDAEIFLNYFKRTVIPALGPERPQLIVYDGHKTHVTTAIVNLANEQNITIIKLPPHTTHLLQPLDLSVFKSIKDAWDMKLVKWQRHNVGRRLPKDMFSKFIAETWSDAKATVIVNGFKKGGIFPFNDKVVPREKFDSEALRRWEIQNSADPLIDSNIPQDVLLNTNTAENTTAVVEKSNSTDATNTNRTALNLPTTSTSFESLLLKCVTQNKPPTKFPKKKLAPGAEVITAPKKMLSETLPILTR</sequence>
<evidence type="ECO:0008006" key="6">
    <source>
        <dbReference type="Google" id="ProtNLM"/>
    </source>
</evidence>
<protein>
    <recommendedName>
        <fullName evidence="6">HTH CENPB-type domain-containing protein</fullName>
    </recommendedName>
</protein>
<dbReference type="Pfam" id="PF03184">
    <property type="entry name" value="DDE_1"/>
    <property type="match status" value="1"/>
</dbReference>